<name>A0A2S0IDE2_9BURK</name>
<evidence type="ECO:0000256" key="1">
    <source>
        <dbReference type="ARBA" id="ARBA00023015"/>
    </source>
</evidence>
<feature type="DNA-binding region" description="OmpR/PhoB-type" evidence="5">
    <location>
        <begin position="124"/>
        <end position="226"/>
    </location>
</feature>
<sequence>MPEVILLEDEPVLRQELGEFLEELGYAPTCVSSLQEFDQHFDAARHHLAVIDIGLPDGCGLDLIQRLRTEGQQVGIVVFSARQTGPDRITGLGMGADHYLGKGCDLDELAATLAALVRRLGLPQPGLDQPPSSWLLEIGPRRLHIPGAAAMPLSQQDLTVLHCLMSQPGENISRRQIVEALGADYLEYDQRRLDTQMRRLRRRVEALSGQTLPVKTLRSSGYCFYQPAQVKG</sequence>
<dbReference type="SMART" id="SM00448">
    <property type="entry name" value="REC"/>
    <property type="match status" value="1"/>
</dbReference>
<dbReference type="Gene3D" id="1.10.10.10">
    <property type="entry name" value="Winged helix-like DNA-binding domain superfamily/Winged helix DNA-binding domain"/>
    <property type="match status" value="1"/>
</dbReference>
<keyword evidence="1" id="KW-0805">Transcription regulation</keyword>
<dbReference type="SUPFAM" id="SSF46894">
    <property type="entry name" value="C-terminal effector domain of the bipartite response regulators"/>
    <property type="match status" value="1"/>
</dbReference>
<evidence type="ECO:0000313" key="8">
    <source>
        <dbReference type="EMBL" id="AVJ30059.1"/>
    </source>
</evidence>
<dbReference type="Pfam" id="PF00486">
    <property type="entry name" value="Trans_reg_C"/>
    <property type="match status" value="1"/>
</dbReference>
<dbReference type="PANTHER" id="PTHR48111:SF67">
    <property type="entry name" value="TRANSCRIPTIONAL REGULATORY PROTEIN TCTD"/>
    <property type="match status" value="1"/>
</dbReference>
<dbReference type="SUPFAM" id="SSF52172">
    <property type="entry name" value="CheY-like"/>
    <property type="match status" value="1"/>
</dbReference>
<dbReference type="GO" id="GO:0000156">
    <property type="term" value="F:phosphorelay response regulator activity"/>
    <property type="evidence" value="ECO:0007669"/>
    <property type="project" value="TreeGrafter"/>
</dbReference>
<dbReference type="GO" id="GO:0000976">
    <property type="term" value="F:transcription cis-regulatory region binding"/>
    <property type="evidence" value="ECO:0007669"/>
    <property type="project" value="TreeGrafter"/>
</dbReference>
<evidence type="ECO:0000256" key="3">
    <source>
        <dbReference type="ARBA" id="ARBA00023163"/>
    </source>
</evidence>
<gene>
    <name evidence="8" type="ORF">CLM73_24805</name>
</gene>
<dbReference type="InterPro" id="IPR011006">
    <property type="entry name" value="CheY-like_superfamily"/>
</dbReference>
<dbReference type="EMBL" id="CP023270">
    <property type="protein sequence ID" value="AVJ30059.1"/>
    <property type="molecule type" value="Genomic_DNA"/>
</dbReference>
<dbReference type="InterPro" id="IPR001867">
    <property type="entry name" value="OmpR/PhoB-type_DNA-bd"/>
</dbReference>
<dbReference type="OrthoDB" id="5571399at2"/>
<keyword evidence="9" id="KW-1185">Reference proteome</keyword>
<feature type="domain" description="Response regulatory" evidence="6">
    <location>
        <begin position="3"/>
        <end position="117"/>
    </location>
</feature>
<protein>
    <submittedName>
        <fullName evidence="8">DNA-binding response regulator</fullName>
    </submittedName>
</protein>
<dbReference type="PROSITE" id="PS51755">
    <property type="entry name" value="OMPR_PHOB"/>
    <property type="match status" value="1"/>
</dbReference>
<proteinExistence type="predicted"/>
<evidence type="ECO:0000313" key="9">
    <source>
        <dbReference type="Proteomes" id="UP000239477"/>
    </source>
</evidence>
<dbReference type="GO" id="GO:0032993">
    <property type="term" value="C:protein-DNA complex"/>
    <property type="evidence" value="ECO:0007669"/>
    <property type="project" value="TreeGrafter"/>
</dbReference>
<dbReference type="PROSITE" id="PS50110">
    <property type="entry name" value="RESPONSE_REGULATORY"/>
    <property type="match status" value="1"/>
</dbReference>
<dbReference type="InterPro" id="IPR001789">
    <property type="entry name" value="Sig_transdc_resp-reg_receiver"/>
</dbReference>
<evidence type="ECO:0000256" key="2">
    <source>
        <dbReference type="ARBA" id="ARBA00023125"/>
    </source>
</evidence>
<dbReference type="CDD" id="cd00383">
    <property type="entry name" value="trans_reg_C"/>
    <property type="match status" value="1"/>
</dbReference>
<reference evidence="8 9" key="1">
    <citation type="submission" date="2017-09" db="EMBL/GenBank/DDBJ databases">
        <title>Genomic, metabolic, and phenotypic characteristics of bacterial isolates from the natural microbiome of the model nematode Caenorhabditis elegans.</title>
        <authorList>
            <person name="Zimmermann J."/>
            <person name="Obeng N."/>
            <person name="Yang W."/>
            <person name="Obeng O."/>
            <person name="Kissoyan K."/>
            <person name="Pees B."/>
            <person name="Dirksen P."/>
            <person name="Hoppner M."/>
            <person name="Franke A."/>
            <person name="Rosenstiel P."/>
            <person name="Leippe M."/>
            <person name="Dierking K."/>
            <person name="Kaleta C."/>
            <person name="Schulenburg H."/>
        </authorList>
    </citation>
    <scope>NUCLEOTIDE SEQUENCE [LARGE SCALE GENOMIC DNA]</scope>
    <source>
        <strain evidence="8 9">MYb73</strain>
    </source>
</reference>
<accession>A0A2S0IDE2</accession>
<dbReference type="SMART" id="SM00862">
    <property type="entry name" value="Trans_reg_C"/>
    <property type="match status" value="1"/>
</dbReference>
<dbReference type="InterPro" id="IPR039420">
    <property type="entry name" value="WalR-like"/>
</dbReference>
<evidence type="ECO:0000259" key="7">
    <source>
        <dbReference type="PROSITE" id="PS51755"/>
    </source>
</evidence>
<organism evidence="8 9">
    <name type="scientific">Achromobacter spanius</name>
    <dbReference type="NCBI Taxonomy" id="217203"/>
    <lineage>
        <taxon>Bacteria</taxon>
        <taxon>Pseudomonadati</taxon>
        <taxon>Pseudomonadota</taxon>
        <taxon>Betaproteobacteria</taxon>
        <taxon>Burkholderiales</taxon>
        <taxon>Alcaligenaceae</taxon>
        <taxon>Achromobacter</taxon>
    </lineage>
</organism>
<keyword evidence="2 5" id="KW-0238">DNA-binding</keyword>
<dbReference type="InterPro" id="IPR016032">
    <property type="entry name" value="Sig_transdc_resp-reg_C-effctor"/>
</dbReference>
<dbReference type="AlphaFoldDB" id="A0A2S0IDE2"/>
<dbReference type="InterPro" id="IPR036388">
    <property type="entry name" value="WH-like_DNA-bd_sf"/>
</dbReference>
<evidence type="ECO:0000256" key="4">
    <source>
        <dbReference type="PROSITE-ProRule" id="PRU00169"/>
    </source>
</evidence>
<dbReference type="PANTHER" id="PTHR48111">
    <property type="entry name" value="REGULATOR OF RPOS"/>
    <property type="match status" value="1"/>
</dbReference>
<evidence type="ECO:0000256" key="5">
    <source>
        <dbReference type="PROSITE-ProRule" id="PRU01091"/>
    </source>
</evidence>
<feature type="domain" description="OmpR/PhoB-type" evidence="7">
    <location>
        <begin position="124"/>
        <end position="226"/>
    </location>
</feature>
<feature type="modified residue" description="4-aspartylphosphate" evidence="4">
    <location>
        <position position="52"/>
    </location>
</feature>
<dbReference type="Pfam" id="PF00072">
    <property type="entry name" value="Response_reg"/>
    <property type="match status" value="1"/>
</dbReference>
<dbReference type="GO" id="GO:0005829">
    <property type="term" value="C:cytosol"/>
    <property type="evidence" value="ECO:0007669"/>
    <property type="project" value="TreeGrafter"/>
</dbReference>
<dbReference type="GO" id="GO:0006355">
    <property type="term" value="P:regulation of DNA-templated transcription"/>
    <property type="evidence" value="ECO:0007669"/>
    <property type="project" value="InterPro"/>
</dbReference>
<keyword evidence="4" id="KW-0597">Phosphoprotein</keyword>
<dbReference type="Gene3D" id="3.40.50.2300">
    <property type="match status" value="1"/>
</dbReference>
<evidence type="ECO:0000259" key="6">
    <source>
        <dbReference type="PROSITE" id="PS50110"/>
    </source>
</evidence>
<keyword evidence="3" id="KW-0804">Transcription</keyword>
<dbReference type="Proteomes" id="UP000239477">
    <property type="component" value="Chromosome"/>
</dbReference>
<dbReference type="RefSeq" id="WP_105240693.1">
    <property type="nucleotide sequence ID" value="NZ_CP023270.1"/>
</dbReference>